<dbReference type="Ensembl" id="ENSECRT00000013755.1">
    <property type="protein sequence ID" value="ENSECRP00000013521.1"/>
    <property type="gene ID" value="ENSECRG00000009017.1"/>
</dbReference>
<reference evidence="2" key="1">
    <citation type="submission" date="2021-06" db="EMBL/GenBank/DDBJ databases">
        <authorList>
            <consortium name="Wellcome Sanger Institute Data Sharing"/>
        </authorList>
    </citation>
    <scope>NUCLEOTIDE SEQUENCE [LARGE SCALE GENOMIC DNA]</scope>
</reference>
<dbReference type="Gene3D" id="3.40.50.1100">
    <property type="match status" value="1"/>
</dbReference>
<dbReference type="InterPro" id="IPR036052">
    <property type="entry name" value="TrpB-like_PALP_sf"/>
</dbReference>
<dbReference type="PANTHER" id="PTHR42690:SF1">
    <property type="entry name" value="THREONINE SYNTHASE-LIKE 2"/>
    <property type="match status" value="1"/>
</dbReference>
<dbReference type="PANTHER" id="PTHR42690">
    <property type="entry name" value="THREONINE SYNTHASE FAMILY MEMBER"/>
    <property type="match status" value="1"/>
</dbReference>
<proteinExistence type="predicted"/>
<dbReference type="GO" id="GO:0009071">
    <property type="term" value="P:serine family amino acid catabolic process"/>
    <property type="evidence" value="ECO:0007669"/>
    <property type="project" value="TreeGrafter"/>
</dbReference>
<dbReference type="SUPFAM" id="SSF53686">
    <property type="entry name" value="Tryptophan synthase beta subunit-like PLP-dependent enzymes"/>
    <property type="match status" value="1"/>
</dbReference>
<organism evidence="2 3">
    <name type="scientific">Erpetoichthys calabaricus</name>
    <name type="common">Rope fish</name>
    <name type="synonym">Calamoichthys calabaricus</name>
    <dbReference type="NCBI Taxonomy" id="27687"/>
    <lineage>
        <taxon>Eukaryota</taxon>
        <taxon>Metazoa</taxon>
        <taxon>Chordata</taxon>
        <taxon>Craniata</taxon>
        <taxon>Vertebrata</taxon>
        <taxon>Euteleostomi</taxon>
        <taxon>Actinopterygii</taxon>
        <taxon>Polypteriformes</taxon>
        <taxon>Polypteridae</taxon>
        <taxon>Erpetoichthys</taxon>
    </lineage>
</organism>
<dbReference type="InterPro" id="IPR051166">
    <property type="entry name" value="Threonine_Synthase"/>
</dbReference>
<keyword evidence="1" id="KW-0732">Signal</keyword>
<name>A0A8C4SEQ1_ERPCA</name>
<feature type="signal peptide" evidence="1">
    <location>
        <begin position="1"/>
        <end position="16"/>
    </location>
</feature>
<protein>
    <submittedName>
        <fullName evidence="2">Uncharacterized protein</fullName>
    </submittedName>
</protein>
<evidence type="ECO:0000313" key="2">
    <source>
        <dbReference type="Ensembl" id="ENSECRP00000013521.1"/>
    </source>
</evidence>
<reference evidence="2" key="2">
    <citation type="submission" date="2025-08" db="UniProtKB">
        <authorList>
            <consortium name="Ensembl"/>
        </authorList>
    </citation>
    <scope>IDENTIFICATION</scope>
</reference>
<feature type="chain" id="PRO_5034326899" evidence="1">
    <location>
        <begin position="17"/>
        <end position="150"/>
    </location>
</feature>
<evidence type="ECO:0000313" key="3">
    <source>
        <dbReference type="Proteomes" id="UP000694620"/>
    </source>
</evidence>
<dbReference type="GeneTree" id="ENSGT00940000158503"/>
<keyword evidence="3" id="KW-1185">Reference proteome</keyword>
<dbReference type="AlphaFoldDB" id="A0A8C4SEQ1"/>
<dbReference type="GO" id="GO:0030170">
    <property type="term" value="F:pyridoxal phosphate binding"/>
    <property type="evidence" value="ECO:0007669"/>
    <property type="project" value="TreeGrafter"/>
</dbReference>
<reference evidence="2" key="3">
    <citation type="submission" date="2025-09" db="UniProtKB">
        <authorList>
            <consortium name="Ensembl"/>
        </authorList>
    </citation>
    <scope>IDENTIFICATION</scope>
</reference>
<dbReference type="Pfam" id="PF24857">
    <property type="entry name" value="THR4_C"/>
    <property type="match status" value="1"/>
</dbReference>
<dbReference type="GO" id="GO:0046360">
    <property type="term" value="P:2-oxobutyrate biosynthetic process"/>
    <property type="evidence" value="ECO:0007669"/>
    <property type="project" value="TreeGrafter"/>
</dbReference>
<dbReference type="Proteomes" id="UP000694620">
    <property type="component" value="Chromosome 7"/>
</dbReference>
<accession>A0A8C4SEQ1</accession>
<evidence type="ECO:0000256" key="1">
    <source>
        <dbReference type="SAM" id="SignalP"/>
    </source>
</evidence>
<sequence length="150" mass="17450">HHTFAIAVLCISMWEALHFTCDFTLSEIDKYILFFKISKIISSCSVKDDVIIQTMKRCWKENHYLLCPHTAVAVSYHYKNPPSHQRRCFLATASAAKFQEVLKQAGLPLEIPEKISALETKQTQKISMQKSANWESILREKIKLIQMRRH</sequence>